<dbReference type="InterPro" id="IPR035906">
    <property type="entry name" value="MetI-like_sf"/>
</dbReference>
<keyword evidence="4 7" id="KW-0812">Transmembrane</keyword>
<evidence type="ECO:0000259" key="8">
    <source>
        <dbReference type="PROSITE" id="PS50928"/>
    </source>
</evidence>
<evidence type="ECO:0000256" key="1">
    <source>
        <dbReference type="ARBA" id="ARBA00004651"/>
    </source>
</evidence>
<dbReference type="EMBL" id="JACXIZ010000030">
    <property type="protein sequence ID" value="MBD2846980.1"/>
    <property type="molecule type" value="Genomic_DNA"/>
</dbReference>
<name>A0A927BWE5_9BACL</name>
<gene>
    <name evidence="9" type="ORF">IDH44_17420</name>
</gene>
<dbReference type="PANTHER" id="PTHR43744:SF9">
    <property type="entry name" value="POLYGALACTURONAN_RHAMNOGALACTURONAN TRANSPORT SYSTEM PERMEASE PROTEIN YTCP"/>
    <property type="match status" value="1"/>
</dbReference>
<dbReference type="GO" id="GO:0005886">
    <property type="term" value="C:plasma membrane"/>
    <property type="evidence" value="ECO:0007669"/>
    <property type="project" value="UniProtKB-SubCell"/>
</dbReference>
<feature type="transmembrane region" description="Helical" evidence="7">
    <location>
        <begin position="143"/>
        <end position="163"/>
    </location>
</feature>
<evidence type="ECO:0000256" key="5">
    <source>
        <dbReference type="ARBA" id="ARBA00022989"/>
    </source>
</evidence>
<keyword evidence="5 7" id="KW-1133">Transmembrane helix</keyword>
<feature type="transmembrane region" description="Helical" evidence="7">
    <location>
        <begin position="80"/>
        <end position="101"/>
    </location>
</feature>
<evidence type="ECO:0000256" key="6">
    <source>
        <dbReference type="ARBA" id="ARBA00023136"/>
    </source>
</evidence>
<dbReference type="AlphaFoldDB" id="A0A927BWE5"/>
<protein>
    <submittedName>
        <fullName evidence="9">Carbohydrate ABC transporter permease</fullName>
    </submittedName>
</protein>
<reference evidence="9" key="1">
    <citation type="submission" date="2020-09" db="EMBL/GenBank/DDBJ databases">
        <title>A novel bacterium of genus Paenibacillus, isolated from South China Sea.</title>
        <authorList>
            <person name="Huang H."/>
            <person name="Mo K."/>
            <person name="Hu Y."/>
        </authorList>
    </citation>
    <scope>NUCLEOTIDE SEQUENCE</scope>
    <source>
        <strain evidence="9">IB182496</strain>
    </source>
</reference>
<dbReference type="RefSeq" id="WP_190919875.1">
    <property type="nucleotide sequence ID" value="NZ_JACXIZ010000030.1"/>
</dbReference>
<dbReference type="InterPro" id="IPR000515">
    <property type="entry name" value="MetI-like"/>
</dbReference>
<feature type="transmembrane region" description="Helical" evidence="7">
    <location>
        <begin position="113"/>
        <end position="131"/>
    </location>
</feature>
<dbReference type="PROSITE" id="PS50928">
    <property type="entry name" value="ABC_TM1"/>
    <property type="match status" value="1"/>
</dbReference>
<evidence type="ECO:0000313" key="10">
    <source>
        <dbReference type="Proteomes" id="UP000621560"/>
    </source>
</evidence>
<organism evidence="9 10">
    <name type="scientific">Paenibacillus sabuli</name>
    <dbReference type="NCBI Taxonomy" id="2772509"/>
    <lineage>
        <taxon>Bacteria</taxon>
        <taxon>Bacillati</taxon>
        <taxon>Bacillota</taxon>
        <taxon>Bacilli</taxon>
        <taxon>Bacillales</taxon>
        <taxon>Paenibacillaceae</taxon>
        <taxon>Paenibacillus</taxon>
    </lineage>
</organism>
<dbReference type="Gene3D" id="1.10.3720.10">
    <property type="entry name" value="MetI-like"/>
    <property type="match status" value="1"/>
</dbReference>
<keyword evidence="10" id="KW-1185">Reference proteome</keyword>
<dbReference type="SUPFAM" id="SSF161098">
    <property type="entry name" value="MetI-like"/>
    <property type="match status" value="1"/>
</dbReference>
<feature type="transmembrane region" description="Helical" evidence="7">
    <location>
        <begin position="184"/>
        <end position="206"/>
    </location>
</feature>
<evidence type="ECO:0000256" key="3">
    <source>
        <dbReference type="ARBA" id="ARBA00022475"/>
    </source>
</evidence>
<comment type="caution">
    <text evidence="9">The sequence shown here is derived from an EMBL/GenBank/DDBJ whole genome shotgun (WGS) entry which is preliminary data.</text>
</comment>
<comment type="similarity">
    <text evidence="7">Belongs to the binding-protein-dependent transport system permease family.</text>
</comment>
<feature type="transmembrane region" description="Helical" evidence="7">
    <location>
        <begin position="253"/>
        <end position="278"/>
    </location>
</feature>
<feature type="domain" description="ABC transmembrane type-1" evidence="8">
    <location>
        <begin position="76"/>
        <end position="272"/>
    </location>
</feature>
<evidence type="ECO:0000256" key="4">
    <source>
        <dbReference type="ARBA" id="ARBA00022692"/>
    </source>
</evidence>
<proteinExistence type="inferred from homology"/>
<dbReference type="GO" id="GO:0055085">
    <property type="term" value="P:transmembrane transport"/>
    <property type="evidence" value="ECO:0007669"/>
    <property type="project" value="InterPro"/>
</dbReference>
<evidence type="ECO:0000256" key="2">
    <source>
        <dbReference type="ARBA" id="ARBA00022448"/>
    </source>
</evidence>
<dbReference type="Pfam" id="PF00528">
    <property type="entry name" value="BPD_transp_1"/>
    <property type="match status" value="1"/>
</dbReference>
<sequence length="293" mass="32693">MPYHRKGLGERVSDGVIVLTMWLALAVTLYPFLYIISMSISDPVNVVNKSVWLLPKGLSGEAYVRVFANPDLWQSYGNTVFYTVAGTALNVALTIMAAYPLSIRNFIIRKPMMIFIVLTMFFTGGLVPMFILVQELGIYNTRWAILLPTAISAFNVIIARTFFQGIPEGLHESAKLDGANDAVILVRIVLPLCKPILAVLTLFYAVSHWNSFMPALLYLSDSSLQPLSLYLIKVLIQNDTNMLEGMMEQSARSLYAVQIKYAIIVVAVLPIVVIYPFLQKYFVKGVLIGSLKE</sequence>
<dbReference type="CDD" id="cd06261">
    <property type="entry name" value="TM_PBP2"/>
    <property type="match status" value="1"/>
</dbReference>
<keyword evidence="2 7" id="KW-0813">Transport</keyword>
<evidence type="ECO:0000313" key="9">
    <source>
        <dbReference type="EMBL" id="MBD2846980.1"/>
    </source>
</evidence>
<feature type="transmembrane region" description="Helical" evidence="7">
    <location>
        <begin position="12"/>
        <end position="36"/>
    </location>
</feature>
<dbReference type="Proteomes" id="UP000621560">
    <property type="component" value="Unassembled WGS sequence"/>
</dbReference>
<comment type="subcellular location">
    <subcellularLocation>
        <location evidence="1 7">Cell membrane</location>
        <topology evidence="1 7">Multi-pass membrane protein</topology>
    </subcellularLocation>
</comment>
<evidence type="ECO:0000256" key="7">
    <source>
        <dbReference type="RuleBase" id="RU363032"/>
    </source>
</evidence>
<keyword evidence="3" id="KW-1003">Cell membrane</keyword>
<keyword evidence="6 7" id="KW-0472">Membrane</keyword>
<accession>A0A927BWE5</accession>
<dbReference type="PANTHER" id="PTHR43744">
    <property type="entry name" value="ABC TRANSPORTER PERMEASE PROTEIN MG189-RELATED-RELATED"/>
    <property type="match status" value="1"/>
</dbReference>